<feature type="region of interest" description="Disordered" evidence="1">
    <location>
        <begin position="388"/>
        <end position="444"/>
    </location>
</feature>
<dbReference type="PROSITE" id="PS50006">
    <property type="entry name" value="FHA_DOMAIN"/>
    <property type="match status" value="1"/>
</dbReference>
<evidence type="ECO:0000313" key="4">
    <source>
        <dbReference type="EMBL" id="KAJ9658801.1"/>
    </source>
</evidence>
<evidence type="ECO:0000256" key="2">
    <source>
        <dbReference type="SAM" id="Phobius"/>
    </source>
</evidence>
<reference evidence="4" key="1">
    <citation type="submission" date="2022-10" db="EMBL/GenBank/DDBJ databases">
        <title>Culturing micro-colonial fungi from biological soil crusts in the Mojave desert and describing Neophaeococcomyces mojavensis, and introducing the new genera and species Taxawa tesnikishii.</title>
        <authorList>
            <person name="Kurbessoian T."/>
            <person name="Stajich J.E."/>
        </authorList>
    </citation>
    <scope>NUCLEOTIDE SEQUENCE</scope>
    <source>
        <strain evidence="4">TK_1</strain>
    </source>
</reference>
<organism evidence="4 5">
    <name type="scientific">Coniosporium apollinis</name>
    <dbReference type="NCBI Taxonomy" id="61459"/>
    <lineage>
        <taxon>Eukaryota</taxon>
        <taxon>Fungi</taxon>
        <taxon>Dikarya</taxon>
        <taxon>Ascomycota</taxon>
        <taxon>Pezizomycotina</taxon>
        <taxon>Dothideomycetes</taxon>
        <taxon>Dothideomycetes incertae sedis</taxon>
        <taxon>Coniosporium</taxon>
    </lineage>
</organism>
<feature type="region of interest" description="Disordered" evidence="1">
    <location>
        <begin position="1"/>
        <end position="24"/>
    </location>
</feature>
<comment type="caution">
    <text evidence="4">The sequence shown here is derived from an EMBL/GenBank/DDBJ whole genome shotgun (WGS) entry which is preliminary data.</text>
</comment>
<feature type="compositionally biased region" description="Basic and acidic residues" evidence="1">
    <location>
        <begin position="461"/>
        <end position="481"/>
    </location>
</feature>
<dbReference type="PANTHER" id="PTHR15715">
    <property type="entry name" value="CENTROSOMAL PROTEIN OF 170 KDA"/>
    <property type="match status" value="1"/>
</dbReference>
<protein>
    <recommendedName>
        <fullName evidence="3">FHA domain-containing protein</fullName>
    </recommendedName>
</protein>
<dbReference type="Pfam" id="PF00498">
    <property type="entry name" value="FHA"/>
    <property type="match status" value="1"/>
</dbReference>
<feature type="region of interest" description="Disordered" evidence="1">
    <location>
        <begin position="285"/>
        <end position="352"/>
    </location>
</feature>
<feature type="compositionally biased region" description="Polar residues" evidence="1">
    <location>
        <begin position="1"/>
        <end position="15"/>
    </location>
</feature>
<feature type="region of interest" description="Disordered" evidence="1">
    <location>
        <begin position="461"/>
        <end position="541"/>
    </location>
</feature>
<dbReference type="InterPro" id="IPR051176">
    <property type="entry name" value="Cent_Immune-Sig_Mod"/>
</dbReference>
<keyword evidence="2" id="KW-0812">Transmembrane</keyword>
<keyword evidence="2" id="KW-1133">Transmembrane helix</keyword>
<dbReference type="InterPro" id="IPR000253">
    <property type="entry name" value="FHA_dom"/>
</dbReference>
<evidence type="ECO:0000259" key="3">
    <source>
        <dbReference type="PROSITE" id="PS50006"/>
    </source>
</evidence>
<gene>
    <name evidence="4" type="ORF">H2201_007659</name>
</gene>
<evidence type="ECO:0000313" key="5">
    <source>
        <dbReference type="Proteomes" id="UP001172684"/>
    </source>
</evidence>
<dbReference type="CDD" id="cd22679">
    <property type="entry name" value="FHA_SLMAP"/>
    <property type="match status" value="1"/>
</dbReference>
<evidence type="ECO:0000256" key="1">
    <source>
        <dbReference type="SAM" id="MobiDB-lite"/>
    </source>
</evidence>
<name>A0ABQ9NIC2_9PEZI</name>
<feature type="compositionally biased region" description="Basic and acidic residues" evidence="1">
    <location>
        <begin position="388"/>
        <end position="410"/>
    </location>
</feature>
<keyword evidence="5" id="KW-1185">Reference proteome</keyword>
<dbReference type="Gene3D" id="2.60.200.20">
    <property type="match status" value="1"/>
</dbReference>
<dbReference type="SMART" id="SM00240">
    <property type="entry name" value="FHA"/>
    <property type="match status" value="1"/>
</dbReference>
<accession>A0ABQ9NIC2</accession>
<dbReference type="EMBL" id="JAPDRL010000083">
    <property type="protein sequence ID" value="KAJ9658801.1"/>
    <property type="molecule type" value="Genomic_DNA"/>
</dbReference>
<dbReference type="PANTHER" id="PTHR15715:SF46">
    <property type="entry name" value="TO VACUOLE TARGETING VPS64, PUTATIVE (AFU_ORTHOLOGUE AFUA_2G02420)-RELATED"/>
    <property type="match status" value="1"/>
</dbReference>
<feature type="compositionally biased region" description="Pro residues" evidence="1">
    <location>
        <begin position="303"/>
        <end position="313"/>
    </location>
</feature>
<dbReference type="SUPFAM" id="SSF49879">
    <property type="entry name" value="SMAD/FHA domain"/>
    <property type="match status" value="1"/>
</dbReference>
<dbReference type="Proteomes" id="UP001172684">
    <property type="component" value="Unassembled WGS sequence"/>
</dbReference>
<feature type="domain" description="FHA" evidence="3">
    <location>
        <begin position="53"/>
        <end position="110"/>
    </location>
</feature>
<sequence>MLPSQNGVQPQNQLNGAPRPQGQPESAAILHLLPMNGTFERKTISVPFYPDVLRIGRQTNNKTIPTPTNGYFDSKVLSRQHAEVWADRNGKIWIRDVKSSNGTFVNGQRLSQENRDSDPHELREQDMLELGIDIVSEDQKTVVHHKVAARVEHAGIYTNGNNMMDMNFGDLDPSANGGMMSSPMGQNMGQLRARNGSQGSMVSNGRLGGGMGGMVNNVGALGQTSGMLIRPWLQTITVEQVVKKLNSEIRNAKQQSIDLQRAGQYVDSLLAGELKKEGVKISNVPQSKLSPVKGDLKARFSDPPAPPPQQPLPEKPDAARITAEGVLPLLRRSDTAKPKLPMADSSPLRSDQGLQVTSLVEALTSAKKELESQNGRLKDLEELLAQERQARESAEERAQRLEMESKKDLAALDDTAPNEDLESTSQVVSGDASSDTAAVDASTSKLQKRLELLVAELGEVKEQLEKERLSRRSAEAERDTVQETLAEMVEKLRQKQAEQTSRASSRSPRRHSNPGEKVAPSSPDRAPVANGDIEKKREEEEQCLSTAAMLRKVGIEQNGRPVTPEQVKELEQAMSQALATKFGKGDQLVHLSPFAAALAVILTGIGLMSYLNGLPKIER</sequence>
<keyword evidence="2" id="KW-0472">Membrane</keyword>
<feature type="compositionally biased region" description="Low complexity" evidence="1">
    <location>
        <begin position="427"/>
        <end position="444"/>
    </location>
</feature>
<dbReference type="InterPro" id="IPR008984">
    <property type="entry name" value="SMAD_FHA_dom_sf"/>
</dbReference>
<feature type="transmembrane region" description="Helical" evidence="2">
    <location>
        <begin position="591"/>
        <end position="611"/>
    </location>
</feature>
<proteinExistence type="predicted"/>